<reference evidence="2" key="1">
    <citation type="submission" date="2020-11" db="EMBL/GenBank/DDBJ databases">
        <authorList>
            <consortium name="DOE Joint Genome Institute"/>
            <person name="Ahrendt S."/>
            <person name="Riley R."/>
            <person name="Andreopoulos W."/>
            <person name="LaButti K."/>
            <person name="Pangilinan J."/>
            <person name="Ruiz-duenas F.J."/>
            <person name="Barrasa J.M."/>
            <person name="Sanchez-Garcia M."/>
            <person name="Camarero S."/>
            <person name="Miyauchi S."/>
            <person name="Serrano A."/>
            <person name="Linde D."/>
            <person name="Babiker R."/>
            <person name="Drula E."/>
            <person name="Ayuso-Fernandez I."/>
            <person name="Pacheco R."/>
            <person name="Padilla G."/>
            <person name="Ferreira P."/>
            <person name="Barriuso J."/>
            <person name="Kellner H."/>
            <person name="Castanera R."/>
            <person name="Alfaro M."/>
            <person name="Ramirez L."/>
            <person name="Pisabarro A.G."/>
            <person name="Kuo A."/>
            <person name="Tritt A."/>
            <person name="Lipzen A."/>
            <person name="He G."/>
            <person name="Yan M."/>
            <person name="Ng V."/>
            <person name="Cullen D."/>
            <person name="Martin F."/>
            <person name="Rosso M.-N."/>
            <person name="Henrissat B."/>
            <person name="Hibbett D."/>
            <person name="Martinez A.T."/>
            <person name="Grigoriev I.V."/>
        </authorList>
    </citation>
    <scope>NUCLEOTIDE SEQUENCE</scope>
    <source>
        <strain evidence="2">AH 44721</strain>
    </source>
</reference>
<evidence type="ECO:0000256" key="1">
    <source>
        <dbReference type="SAM" id="MobiDB-lite"/>
    </source>
</evidence>
<dbReference type="EMBL" id="JADNYJ010000073">
    <property type="protein sequence ID" value="KAF8891084.1"/>
    <property type="molecule type" value="Genomic_DNA"/>
</dbReference>
<feature type="region of interest" description="Disordered" evidence="1">
    <location>
        <begin position="134"/>
        <end position="156"/>
    </location>
</feature>
<dbReference type="Proteomes" id="UP000724874">
    <property type="component" value="Unassembled WGS sequence"/>
</dbReference>
<keyword evidence="3" id="KW-1185">Reference proteome</keyword>
<feature type="compositionally biased region" description="Polar residues" evidence="1">
    <location>
        <begin position="224"/>
        <end position="233"/>
    </location>
</feature>
<evidence type="ECO:0000313" key="3">
    <source>
        <dbReference type="Proteomes" id="UP000724874"/>
    </source>
</evidence>
<protein>
    <submittedName>
        <fullName evidence="2">Uncharacterized protein</fullName>
    </submittedName>
</protein>
<feature type="region of interest" description="Disordered" evidence="1">
    <location>
        <begin position="273"/>
        <end position="391"/>
    </location>
</feature>
<dbReference type="OrthoDB" id="3218262at2759"/>
<accession>A0A9P5NH30</accession>
<feature type="compositionally biased region" description="Polar residues" evidence="1">
    <location>
        <begin position="273"/>
        <end position="301"/>
    </location>
</feature>
<proteinExistence type="predicted"/>
<comment type="caution">
    <text evidence="2">The sequence shown here is derived from an EMBL/GenBank/DDBJ whole genome shotgun (WGS) entry which is preliminary data.</text>
</comment>
<organism evidence="2 3">
    <name type="scientific">Gymnopilus junonius</name>
    <name type="common">Spectacular rustgill mushroom</name>
    <name type="synonym">Gymnopilus spectabilis subsp. junonius</name>
    <dbReference type="NCBI Taxonomy" id="109634"/>
    <lineage>
        <taxon>Eukaryota</taxon>
        <taxon>Fungi</taxon>
        <taxon>Dikarya</taxon>
        <taxon>Basidiomycota</taxon>
        <taxon>Agaricomycotina</taxon>
        <taxon>Agaricomycetes</taxon>
        <taxon>Agaricomycetidae</taxon>
        <taxon>Agaricales</taxon>
        <taxon>Agaricineae</taxon>
        <taxon>Hymenogastraceae</taxon>
        <taxon>Gymnopilus</taxon>
    </lineage>
</organism>
<feature type="compositionally biased region" description="Basic and acidic residues" evidence="1">
    <location>
        <begin position="359"/>
        <end position="374"/>
    </location>
</feature>
<gene>
    <name evidence="2" type="ORF">CPB84DRAFT_1383515</name>
</gene>
<evidence type="ECO:0000313" key="2">
    <source>
        <dbReference type="EMBL" id="KAF8891084.1"/>
    </source>
</evidence>
<dbReference type="AlphaFoldDB" id="A0A9P5NH30"/>
<name>A0A9P5NH30_GYMJU</name>
<sequence>MTKPQEDMALYTPVVFPEDSNAAAFESSLPSLSSISGFSPNLTYLEDLQRKHHALAQIVREEPPSPPRLPSSDDSEDDDGHGYEEAAFLAAREERIAVLKQRVREAFIEADGNPADGKWALVARLLKMESTSGQYGRWSGTRTDRRPPQPLEGDGIGWINAETEVEWNEWEKKYLEERRLKDKVENWQRRVLPPSKGPSLAIEGHLVGSVHVDVGVPVPHEPGTSNQVEQPQASKAKVTLKASAGAGSLAAVSSLSDPLRDAAPFGFGVVKRASQNTNSTGGKPSKPTGNANHNKQPSADRSNGPPRGDIQPKQSSSKNKDKNKEMEVQRIGDFPHASSADHFNGPPGGDVQPEPSSSKNKDKNKESEVQRIDDLVDANSPSSLHSPLLRY</sequence>
<feature type="region of interest" description="Disordered" evidence="1">
    <location>
        <begin position="216"/>
        <end position="235"/>
    </location>
</feature>
<feature type="region of interest" description="Disordered" evidence="1">
    <location>
        <begin position="57"/>
        <end position="81"/>
    </location>
</feature>
<feature type="compositionally biased region" description="Basic and acidic residues" evidence="1">
    <location>
        <begin position="318"/>
        <end position="330"/>
    </location>
</feature>